<dbReference type="SUPFAM" id="SSF51658">
    <property type="entry name" value="Xylose isomerase-like"/>
    <property type="match status" value="1"/>
</dbReference>
<dbReference type="NCBIfam" id="NF003027">
    <property type="entry name" value="PRK03906.1"/>
    <property type="match status" value="2"/>
</dbReference>
<keyword evidence="12" id="KW-1185">Reference proteome</keyword>
<evidence type="ECO:0000256" key="5">
    <source>
        <dbReference type="ARBA" id="ARBA00012927"/>
    </source>
</evidence>
<dbReference type="GO" id="GO:0042840">
    <property type="term" value="P:D-glucuronate catabolic process"/>
    <property type="evidence" value="ECO:0007669"/>
    <property type="project" value="TreeGrafter"/>
</dbReference>
<keyword evidence="6 9" id="KW-0408">Iron</keyword>
<dbReference type="InterPro" id="IPR036237">
    <property type="entry name" value="Xyl_isomerase-like_sf"/>
</dbReference>
<protein>
    <recommendedName>
        <fullName evidence="5 9">Mannonate dehydratase</fullName>
        <ecNumber evidence="5 9">4.2.1.8</ecNumber>
    </recommendedName>
    <alternativeName>
        <fullName evidence="9">D-mannonate hydro-lyase</fullName>
    </alternativeName>
</protein>
<comment type="cofactor">
    <cofactor evidence="9">
        <name>Fe(2+)</name>
        <dbReference type="ChEBI" id="CHEBI:29033"/>
    </cofactor>
    <cofactor evidence="9">
        <name>Mn(2+)</name>
        <dbReference type="ChEBI" id="CHEBI:29035"/>
    </cofactor>
</comment>
<name>A0A109RCY8_9LACT</name>
<dbReference type="NCBIfam" id="TIGR00695">
    <property type="entry name" value="uxuA"/>
    <property type="match status" value="1"/>
</dbReference>
<dbReference type="EC" id="4.2.1.8" evidence="5 9"/>
<proteinExistence type="inferred from homology"/>
<keyword evidence="8 9" id="KW-0456">Lyase</keyword>
<dbReference type="Pfam" id="PF03786">
    <property type="entry name" value="UxuA"/>
    <property type="match status" value="1"/>
</dbReference>
<sequence>MEMSFRWYGHHDPVKLEDIRVIPGMQGIVTAVYDVPVGEAWPLENIEKLKASVEEQGMHISVIESIPVHEDIKLGKPSRDQLIENYKESIRNVGKAGIPVVCYNFMPVFDWTRTDLEYLLPDGSTCLAFFKDEAEAVDPINGDFSLPGWDASYTKEEMAQVFADYAEVDEEQLWENLEYFLKEIIPVAEEAGVKMAIHPDDPPYSIFGLPRIITGLDAVKRFLDIVDSPSNGITMDHGCYFSDGKNDVDAIMEYALKRDRINFVHARNVQAGDWGFMETGHLSANGDVDFYSMMDLLVKYGWEGPIRPDHGRRIWGDQTETPGYGLYDRALGVAYINGLYEALCHKYDRKPDFGQAVYPHDEELLKNRK</sequence>
<dbReference type="PANTHER" id="PTHR30387">
    <property type="entry name" value="MANNONATE DEHYDRATASE"/>
    <property type="match status" value="1"/>
</dbReference>
<dbReference type="KEGG" id="asan:AWM72_02235"/>
<evidence type="ECO:0000256" key="2">
    <source>
        <dbReference type="ARBA" id="ARBA00002713"/>
    </source>
</evidence>
<dbReference type="GO" id="GO:0008198">
    <property type="term" value="F:ferrous iron binding"/>
    <property type="evidence" value="ECO:0007669"/>
    <property type="project" value="TreeGrafter"/>
</dbReference>
<comment type="similarity">
    <text evidence="4 9">Belongs to the mannonate dehydratase family.</text>
</comment>
<dbReference type="UniPathway" id="UPA00246"/>
<dbReference type="OrthoDB" id="9780250at2"/>
<reference evidence="11 13" key="3">
    <citation type="submission" date="2017-12" db="EMBL/GenBank/DDBJ databases">
        <title>Phylogenetic diversity of female urinary microbiome.</title>
        <authorList>
            <person name="Thomas-White K."/>
            <person name="Wolfe A.J."/>
        </authorList>
    </citation>
    <scope>NUCLEOTIDE SEQUENCE [LARGE SCALE GENOMIC DNA]</scope>
    <source>
        <strain evidence="11 13">UMB0139</strain>
    </source>
</reference>
<dbReference type="InterPro" id="IPR004628">
    <property type="entry name" value="Man_deHydtase"/>
</dbReference>
<dbReference type="PIRSF" id="PIRSF016049">
    <property type="entry name" value="Man_dehyd"/>
    <property type="match status" value="1"/>
</dbReference>
<reference evidence="10 12" key="1">
    <citation type="journal article" date="2016" name="Genome Announc.">
        <title>Complete Genome Sequences of Aerococcus christensenii CCUG 28831T, Aerococcus sanguinicola CCUG 43001T, Aerococcus urinae CCUG 36881T, Aerococcus urinaeequi CCUG 28094T, Aerococcus urinaehominis CCUG 42038 BT, and Aerococcus viridans CCUG 4311T.</title>
        <authorList>
            <person name="Carkaci D."/>
            <person name="Dargis R."/>
            <person name="Nielsen X.C."/>
            <person name="Skovgaard O."/>
            <person name="Fuursted K."/>
            <person name="Christensen J.J."/>
        </authorList>
    </citation>
    <scope>NUCLEOTIDE SEQUENCE [LARGE SCALE GENOMIC DNA]</scope>
    <source>
        <strain evidence="10 12">CCUG43001</strain>
    </source>
</reference>
<dbReference type="GO" id="GO:0030145">
    <property type="term" value="F:manganese ion binding"/>
    <property type="evidence" value="ECO:0007669"/>
    <property type="project" value="TreeGrafter"/>
</dbReference>
<evidence type="ECO:0000313" key="12">
    <source>
        <dbReference type="Proteomes" id="UP000069912"/>
    </source>
</evidence>
<dbReference type="AlphaFoldDB" id="A0A109RCY8"/>
<dbReference type="Proteomes" id="UP000069912">
    <property type="component" value="Chromosome"/>
</dbReference>
<dbReference type="Gene3D" id="3.20.20.150">
    <property type="entry name" value="Divalent-metal-dependent TIM barrel enzymes"/>
    <property type="match status" value="1"/>
</dbReference>
<evidence type="ECO:0000256" key="4">
    <source>
        <dbReference type="ARBA" id="ARBA00007389"/>
    </source>
</evidence>
<dbReference type="GeneID" id="92902885"/>
<evidence type="ECO:0000313" key="10">
    <source>
        <dbReference type="EMBL" id="AMB93654.1"/>
    </source>
</evidence>
<evidence type="ECO:0000256" key="1">
    <source>
        <dbReference type="ARBA" id="ARBA00001794"/>
    </source>
</evidence>
<evidence type="ECO:0000256" key="8">
    <source>
        <dbReference type="ARBA" id="ARBA00023239"/>
    </source>
</evidence>
<comment type="function">
    <text evidence="2 9">Catalyzes the dehydration of D-mannonate.</text>
</comment>
<evidence type="ECO:0000256" key="7">
    <source>
        <dbReference type="ARBA" id="ARBA00023211"/>
    </source>
</evidence>
<dbReference type="RefSeq" id="WP_067972534.1">
    <property type="nucleotide sequence ID" value="NZ_CAJHKM010000004.1"/>
</dbReference>
<evidence type="ECO:0000256" key="3">
    <source>
        <dbReference type="ARBA" id="ARBA00004892"/>
    </source>
</evidence>
<dbReference type="GO" id="GO:0008927">
    <property type="term" value="F:mannonate dehydratase activity"/>
    <property type="evidence" value="ECO:0007669"/>
    <property type="project" value="UniProtKB-UniRule"/>
</dbReference>
<gene>
    <name evidence="9 11" type="primary">uxuA</name>
    <name evidence="10" type="ORF">AWM72_02235</name>
    <name evidence="11" type="ORF">CYJ28_06860</name>
</gene>
<evidence type="ECO:0000313" key="11">
    <source>
        <dbReference type="EMBL" id="PKZ21618.1"/>
    </source>
</evidence>
<comment type="catalytic activity">
    <reaction evidence="1 9">
        <text>D-mannonate = 2-dehydro-3-deoxy-D-gluconate + H2O</text>
        <dbReference type="Rhea" id="RHEA:20097"/>
        <dbReference type="ChEBI" id="CHEBI:15377"/>
        <dbReference type="ChEBI" id="CHEBI:17767"/>
        <dbReference type="ChEBI" id="CHEBI:57990"/>
        <dbReference type="EC" id="4.2.1.8"/>
    </reaction>
</comment>
<evidence type="ECO:0000313" key="13">
    <source>
        <dbReference type="Proteomes" id="UP000234239"/>
    </source>
</evidence>
<dbReference type="HAMAP" id="MF_00106">
    <property type="entry name" value="UxuA"/>
    <property type="match status" value="1"/>
</dbReference>
<organism evidence="10 12">
    <name type="scientific">Aerococcus sanguinicola</name>
    <dbReference type="NCBI Taxonomy" id="119206"/>
    <lineage>
        <taxon>Bacteria</taxon>
        <taxon>Bacillati</taxon>
        <taxon>Bacillota</taxon>
        <taxon>Bacilli</taxon>
        <taxon>Lactobacillales</taxon>
        <taxon>Aerococcaceae</taxon>
        <taxon>Aerococcus</taxon>
    </lineage>
</organism>
<dbReference type="Proteomes" id="UP000234239">
    <property type="component" value="Unassembled WGS sequence"/>
</dbReference>
<evidence type="ECO:0000256" key="9">
    <source>
        <dbReference type="HAMAP-Rule" id="MF_00106"/>
    </source>
</evidence>
<dbReference type="EMBL" id="PKGY01000003">
    <property type="protein sequence ID" value="PKZ21618.1"/>
    <property type="molecule type" value="Genomic_DNA"/>
</dbReference>
<comment type="pathway">
    <text evidence="3 9">Carbohydrate metabolism; pentose and glucuronate interconversion.</text>
</comment>
<accession>A0A109RCY8</accession>
<keyword evidence="7 9" id="KW-0464">Manganese</keyword>
<reference evidence="12" key="2">
    <citation type="submission" date="2016-01" db="EMBL/GenBank/DDBJ databases">
        <title>Six Aerococcus type strain genome sequencing and assembly using PacBio and Illumina Hiseq.</title>
        <authorList>
            <person name="Carkaci D."/>
            <person name="Dargis R."/>
            <person name="Nielsen X.C."/>
            <person name="Skovgaard O."/>
            <person name="Fuursted K."/>
            <person name="Christensen J.J."/>
        </authorList>
    </citation>
    <scope>NUCLEOTIDE SEQUENCE [LARGE SCALE GENOMIC DNA]</scope>
    <source>
        <strain evidence="12">CCUG43001</strain>
    </source>
</reference>
<dbReference type="PANTHER" id="PTHR30387:SF2">
    <property type="entry name" value="MANNONATE DEHYDRATASE"/>
    <property type="match status" value="1"/>
</dbReference>
<evidence type="ECO:0000256" key="6">
    <source>
        <dbReference type="ARBA" id="ARBA00023004"/>
    </source>
</evidence>
<dbReference type="EMBL" id="CP014160">
    <property type="protein sequence ID" value="AMB93654.1"/>
    <property type="molecule type" value="Genomic_DNA"/>
</dbReference>